<dbReference type="Pfam" id="PF00924">
    <property type="entry name" value="MS_channel_2nd"/>
    <property type="match status" value="1"/>
</dbReference>
<name>A0ABW3CZP5_9FLAO</name>
<feature type="transmembrane region" description="Helical" evidence="5">
    <location>
        <begin position="107"/>
        <end position="125"/>
    </location>
</feature>
<dbReference type="RefSeq" id="WP_386406369.1">
    <property type="nucleotide sequence ID" value="NZ_JBHTJH010000004.1"/>
</dbReference>
<evidence type="ECO:0000256" key="2">
    <source>
        <dbReference type="ARBA" id="ARBA00022692"/>
    </source>
</evidence>
<keyword evidence="8" id="KW-1185">Reference proteome</keyword>
<organism evidence="7 8">
    <name type="scientific">Sungkyunkwania multivorans</name>
    <dbReference type="NCBI Taxonomy" id="1173618"/>
    <lineage>
        <taxon>Bacteria</taxon>
        <taxon>Pseudomonadati</taxon>
        <taxon>Bacteroidota</taxon>
        <taxon>Flavobacteriia</taxon>
        <taxon>Flavobacteriales</taxon>
        <taxon>Flavobacteriaceae</taxon>
        <taxon>Sungkyunkwania</taxon>
    </lineage>
</organism>
<feature type="transmembrane region" description="Helical" evidence="5">
    <location>
        <begin position="146"/>
        <end position="165"/>
    </location>
</feature>
<dbReference type="Proteomes" id="UP001596978">
    <property type="component" value="Unassembled WGS sequence"/>
</dbReference>
<feature type="transmembrane region" description="Helical" evidence="5">
    <location>
        <begin position="171"/>
        <end position="189"/>
    </location>
</feature>
<reference evidence="8" key="1">
    <citation type="journal article" date="2019" name="Int. J. Syst. Evol. Microbiol.">
        <title>The Global Catalogue of Microorganisms (GCM) 10K type strain sequencing project: providing services to taxonomists for standard genome sequencing and annotation.</title>
        <authorList>
            <consortium name="The Broad Institute Genomics Platform"/>
            <consortium name="The Broad Institute Genome Sequencing Center for Infectious Disease"/>
            <person name="Wu L."/>
            <person name="Ma J."/>
        </authorList>
    </citation>
    <scope>NUCLEOTIDE SEQUENCE [LARGE SCALE GENOMIC DNA]</scope>
    <source>
        <strain evidence="8">CCUG 62952</strain>
    </source>
</reference>
<dbReference type="PANTHER" id="PTHR30414:SF0">
    <property type="entry name" value="MINICONDUCTANCE MECHANOSENSITIVE CHANNEL YBDG"/>
    <property type="match status" value="1"/>
</dbReference>
<accession>A0ABW3CZP5</accession>
<comment type="caution">
    <text evidence="7">The sequence shown here is derived from an EMBL/GenBank/DDBJ whole genome shotgun (WGS) entry which is preliminary data.</text>
</comment>
<comment type="subcellular location">
    <subcellularLocation>
        <location evidence="1">Membrane</location>
    </subcellularLocation>
</comment>
<evidence type="ECO:0000313" key="8">
    <source>
        <dbReference type="Proteomes" id="UP001596978"/>
    </source>
</evidence>
<evidence type="ECO:0000256" key="5">
    <source>
        <dbReference type="SAM" id="Phobius"/>
    </source>
</evidence>
<dbReference type="InterPro" id="IPR030192">
    <property type="entry name" value="YbdG"/>
</dbReference>
<evidence type="ECO:0000256" key="4">
    <source>
        <dbReference type="ARBA" id="ARBA00023136"/>
    </source>
</evidence>
<protein>
    <submittedName>
        <fullName evidence="7">Mechanosensitive ion channel family protein</fullName>
    </submittedName>
</protein>
<dbReference type="SUPFAM" id="SSF50182">
    <property type="entry name" value="Sm-like ribonucleoproteins"/>
    <property type="match status" value="1"/>
</dbReference>
<keyword evidence="3 5" id="KW-1133">Transmembrane helix</keyword>
<dbReference type="EMBL" id="JBHTJH010000004">
    <property type="protein sequence ID" value="MFD0862098.1"/>
    <property type="molecule type" value="Genomic_DNA"/>
</dbReference>
<keyword evidence="2 5" id="KW-0812">Transmembrane</keyword>
<evidence type="ECO:0000256" key="3">
    <source>
        <dbReference type="ARBA" id="ARBA00022989"/>
    </source>
</evidence>
<feature type="transmembrane region" description="Helical" evidence="5">
    <location>
        <begin position="28"/>
        <end position="50"/>
    </location>
</feature>
<dbReference type="InterPro" id="IPR023408">
    <property type="entry name" value="MscS_beta-dom_sf"/>
</dbReference>
<feature type="transmembrane region" description="Helical" evidence="5">
    <location>
        <begin position="77"/>
        <end position="95"/>
    </location>
</feature>
<proteinExistence type="predicted"/>
<dbReference type="InterPro" id="IPR006685">
    <property type="entry name" value="MscS_channel_2nd"/>
</dbReference>
<gene>
    <name evidence="7" type="ORF">ACFQ1M_07750</name>
</gene>
<dbReference type="InterPro" id="IPR010920">
    <property type="entry name" value="LSM_dom_sf"/>
</dbReference>
<evidence type="ECO:0000259" key="6">
    <source>
        <dbReference type="Pfam" id="PF00924"/>
    </source>
</evidence>
<evidence type="ECO:0000256" key="1">
    <source>
        <dbReference type="ARBA" id="ARBA00004370"/>
    </source>
</evidence>
<sequence>MKAGLKHLLYDYLIEIGMMENTARYVNMLALFFAMIVLIWIVDLIMWKLLRIVSSNIAARSKTDFDDFLVANKTPRYMAHIFPLLLALELIPIVFNDFQYAENVAAKVINIMGVILTLRIVRSILNTFRDYFKTLPRFKDKPIDSYIQVFMIFAWVIGAMTAFAIITGASVWKFVTALGAASAVLLLIFKDTILGFVASIQVSINDMVRIGDWITFKKYGADGDVMEINLATVKVRNFDKTITTIPTYALISDSFQNWRGMEESGGRRIKRSLIIKMDSIKYLTDEEVEQLKKIQLIGAYLKGRQKKIQTYNTEKQIDKTLAINGRNLTNIGVFRKYVETYTQQHTAINKEMTIMARQLQPSPQGIPIEIYAFSSDKRWQNYEYIMADIFDHLLAAVPFFGLELFELPTSISLKQASN</sequence>
<feature type="domain" description="Mechanosensitive ion channel MscS" evidence="6">
    <location>
        <begin position="191"/>
        <end position="259"/>
    </location>
</feature>
<dbReference type="PANTHER" id="PTHR30414">
    <property type="entry name" value="MINICONDUCTANCE MECHANOSENSITIVE CHANNEL YBDG"/>
    <property type="match status" value="1"/>
</dbReference>
<dbReference type="Gene3D" id="2.30.30.60">
    <property type="match status" value="1"/>
</dbReference>
<evidence type="ECO:0000313" key="7">
    <source>
        <dbReference type="EMBL" id="MFD0862098.1"/>
    </source>
</evidence>
<keyword evidence="4 5" id="KW-0472">Membrane</keyword>